<gene>
    <name evidence="1" type="ORF">CORMATOL_01605</name>
</gene>
<proteinExistence type="predicted"/>
<dbReference type="EMBL" id="ACEB01000022">
    <property type="protein sequence ID" value="EEG26783.1"/>
    <property type="molecule type" value="Genomic_DNA"/>
</dbReference>
<comment type="caution">
    <text evidence="1">The sequence shown here is derived from an EMBL/GenBank/DDBJ whole genome shotgun (WGS) entry which is preliminary data.</text>
</comment>
<dbReference type="HOGENOM" id="CLU_3116879_0_0_11"/>
<name>C0E3P0_9CORY</name>
<evidence type="ECO:0000313" key="2">
    <source>
        <dbReference type="Proteomes" id="UP000006247"/>
    </source>
</evidence>
<accession>C0E3P0</accession>
<dbReference type="RefSeq" id="WP_005521347.1">
    <property type="nucleotide sequence ID" value="NZ_EQ973329.1"/>
</dbReference>
<sequence>MRTRFSDLVFPIGEIRQLLAPFAVVPPTDPTSLTVCGRLPLTSRASLTLH</sequence>
<dbReference type="Proteomes" id="UP000006247">
    <property type="component" value="Unassembled WGS sequence"/>
</dbReference>
<reference evidence="1 2" key="1">
    <citation type="submission" date="2009-01" db="EMBL/GenBank/DDBJ databases">
        <authorList>
            <person name="Fulton L."/>
            <person name="Clifton S."/>
            <person name="Chinwalla A.T."/>
            <person name="Mitreva M."/>
            <person name="Sodergren E."/>
            <person name="Weinstock G."/>
            <person name="Clifton S."/>
            <person name="Dooling D.J."/>
            <person name="Fulton B."/>
            <person name="Minx P."/>
            <person name="Pepin K.H."/>
            <person name="Johnson M."/>
            <person name="Bhonagiri V."/>
            <person name="Nash W.E."/>
            <person name="Mardis E.R."/>
            <person name="Wilson R.K."/>
        </authorList>
    </citation>
    <scope>NUCLEOTIDE SEQUENCE [LARGE SCALE GENOMIC DNA]</scope>
    <source>
        <strain evidence="1 2">ATCC 33806</strain>
    </source>
</reference>
<protein>
    <submittedName>
        <fullName evidence="1">Uncharacterized protein</fullName>
    </submittedName>
</protein>
<organism evidence="1 2">
    <name type="scientific">Corynebacterium matruchotii ATCC 33806</name>
    <dbReference type="NCBI Taxonomy" id="566549"/>
    <lineage>
        <taxon>Bacteria</taxon>
        <taxon>Bacillati</taxon>
        <taxon>Actinomycetota</taxon>
        <taxon>Actinomycetes</taxon>
        <taxon>Mycobacteriales</taxon>
        <taxon>Corynebacteriaceae</taxon>
        <taxon>Corynebacterium</taxon>
    </lineage>
</organism>
<dbReference type="AlphaFoldDB" id="C0E3P0"/>
<evidence type="ECO:0000313" key="1">
    <source>
        <dbReference type="EMBL" id="EEG26783.1"/>
    </source>
</evidence>